<feature type="transmembrane region" description="Helical" evidence="8">
    <location>
        <begin position="6"/>
        <end position="33"/>
    </location>
</feature>
<reference evidence="10 11" key="1">
    <citation type="journal article" date="2013" name="Proc. Natl. Acad. Sci. U.S.A.">
        <title>Candidate phylum TM6 genome recovered from a hospital sink biofilm provides genomic insights into this uncultivated phylum.</title>
        <authorList>
            <person name="McLean J.S."/>
            <person name="Lombardo M.J."/>
            <person name="Badger J.H."/>
            <person name="Edlund A."/>
            <person name="Novotny M."/>
            <person name="Yee-Greenbaum J."/>
            <person name="Vyahhi N."/>
            <person name="Hall A.P."/>
            <person name="Yang Y."/>
            <person name="Dupont C.L."/>
            <person name="Ziegler M.G."/>
            <person name="Chitsaz H."/>
            <person name="Allen A.E."/>
            <person name="Yooseph S."/>
            <person name="Tesler G."/>
            <person name="Pevzner P.A."/>
            <person name="Friedman R.M."/>
            <person name="Nealson K.H."/>
            <person name="Venter J.C."/>
            <person name="Lasken R.S."/>
        </authorList>
    </citation>
    <scope>NUCLEOTIDE SEQUENCE [LARGE SCALE GENOMIC DNA]</scope>
    <source>
        <strain evidence="10 11">TM6SC1</strain>
    </source>
</reference>
<dbReference type="AlphaFoldDB" id="A0A0D2JKR5"/>
<evidence type="ECO:0000256" key="6">
    <source>
        <dbReference type="ARBA" id="ARBA00022989"/>
    </source>
</evidence>
<comment type="caution">
    <text evidence="10">The sequence shown here is derived from an EMBL/GenBank/DDBJ whole genome shotgun (WGS) entry which is preliminary data.</text>
</comment>
<dbReference type="InterPro" id="IPR022346">
    <property type="entry name" value="T2SS_GspH"/>
</dbReference>
<evidence type="ECO:0000256" key="8">
    <source>
        <dbReference type="SAM" id="Phobius"/>
    </source>
</evidence>
<accession>A0A0D2JKR5</accession>
<evidence type="ECO:0000256" key="3">
    <source>
        <dbReference type="ARBA" id="ARBA00022481"/>
    </source>
</evidence>
<name>A0A0D2JKR5_9BACT</name>
<feature type="domain" description="General secretion pathway GspH" evidence="9">
    <location>
        <begin position="46"/>
        <end position="149"/>
    </location>
</feature>
<evidence type="ECO:0000256" key="2">
    <source>
        <dbReference type="ARBA" id="ARBA00022475"/>
    </source>
</evidence>
<gene>
    <name evidence="10" type="ORF">J120_04615</name>
</gene>
<evidence type="ECO:0000256" key="5">
    <source>
        <dbReference type="ARBA" id="ARBA00022692"/>
    </source>
</evidence>
<keyword evidence="4" id="KW-0997">Cell inner membrane</keyword>
<dbReference type="GO" id="GO:0015627">
    <property type="term" value="C:type II protein secretion system complex"/>
    <property type="evidence" value="ECO:0007669"/>
    <property type="project" value="InterPro"/>
</dbReference>
<evidence type="ECO:0000256" key="7">
    <source>
        <dbReference type="ARBA" id="ARBA00023136"/>
    </source>
</evidence>
<sequence>MKVSKIHAFSLLEITLILGICAVVLPLSISFVYRQYIDMYMQSELDRIVALLHSARAHALAQARVVTLQANRLSHCIIYKERTHFLSPGILFQTIPHMMGPPSRPINSVLEPISFDNGIILIGPSGTGNAGTLYLKHAHDSRVYAVTVGVGSVPFLRKYRYNGIWQLLSSLR</sequence>
<dbReference type="GO" id="GO:0005886">
    <property type="term" value="C:plasma membrane"/>
    <property type="evidence" value="ECO:0007669"/>
    <property type="project" value="UniProtKB-SubCell"/>
</dbReference>
<dbReference type="GO" id="GO:0015628">
    <property type="term" value="P:protein secretion by the type II secretion system"/>
    <property type="evidence" value="ECO:0007669"/>
    <property type="project" value="InterPro"/>
</dbReference>
<dbReference type="eggNOG" id="ENOG502ZQ35">
    <property type="taxonomic scope" value="Bacteria"/>
</dbReference>
<keyword evidence="7 8" id="KW-0472">Membrane</keyword>
<keyword evidence="5 8" id="KW-0812">Transmembrane</keyword>
<dbReference type="Proteomes" id="UP000032214">
    <property type="component" value="Unassembled WGS sequence"/>
</dbReference>
<evidence type="ECO:0000259" key="9">
    <source>
        <dbReference type="Pfam" id="PF12019"/>
    </source>
</evidence>
<keyword evidence="3" id="KW-0488">Methylation</keyword>
<keyword evidence="6 8" id="KW-1133">Transmembrane helix</keyword>
<comment type="subcellular location">
    <subcellularLocation>
        <location evidence="1">Cell inner membrane</location>
        <topology evidence="1">Single-pass membrane protein</topology>
    </subcellularLocation>
</comment>
<organism evidence="10 11">
    <name type="scientific">candidate division TM6 bacterium JCVI TM6SC1</name>
    <dbReference type="NCBI Taxonomy" id="1306947"/>
    <lineage>
        <taxon>Bacteria</taxon>
        <taxon>Candidatus Babelota</taxon>
        <taxon>Vermiphilus</taxon>
    </lineage>
</organism>
<evidence type="ECO:0000256" key="4">
    <source>
        <dbReference type="ARBA" id="ARBA00022519"/>
    </source>
</evidence>
<protein>
    <recommendedName>
        <fullName evidence="9">General secretion pathway GspH domain-containing protein</fullName>
    </recommendedName>
</protein>
<dbReference type="STRING" id="1306947.J120_04615"/>
<keyword evidence="2" id="KW-1003">Cell membrane</keyword>
<dbReference type="Pfam" id="PF12019">
    <property type="entry name" value="GspH"/>
    <property type="match status" value="1"/>
</dbReference>
<evidence type="ECO:0000256" key="1">
    <source>
        <dbReference type="ARBA" id="ARBA00004377"/>
    </source>
</evidence>
<keyword evidence="11" id="KW-1185">Reference proteome</keyword>
<evidence type="ECO:0000313" key="11">
    <source>
        <dbReference type="Proteomes" id="UP000032214"/>
    </source>
</evidence>
<evidence type="ECO:0000313" key="10">
    <source>
        <dbReference type="EMBL" id="KIX84988.1"/>
    </source>
</evidence>
<dbReference type="EMBL" id="ARQD01000004">
    <property type="protein sequence ID" value="KIX84988.1"/>
    <property type="molecule type" value="Genomic_DNA"/>
</dbReference>
<proteinExistence type="predicted"/>